<protein>
    <submittedName>
        <fullName evidence="1">Unannotated protein</fullName>
    </submittedName>
</protein>
<proteinExistence type="predicted"/>
<gene>
    <name evidence="1" type="ORF">UFOPK4098_00159</name>
    <name evidence="2" type="ORF">UFOPK4347_00942</name>
</gene>
<organism evidence="1">
    <name type="scientific">freshwater metagenome</name>
    <dbReference type="NCBI Taxonomy" id="449393"/>
    <lineage>
        <taxon>unclassified sequences</taxon>
        <taxon>metagenomes</taxon>
        <taxon>ecological metagenomes</taxon>
    </lineage>
</organism>
<dbReference type="AlphaFoldDB" id="A0A6J7PYG7"/>
<evidence type="ECO:0000313" key="2">
    <source>
        <dbReference type="EMBL" id="CAB5065467.1"/>
    </source>
</evidence>
<name>A0A6J7PYG7_9ZZZZ</name>
<dbReference type="EMBL" id="CAFBPN010000003">
    <property type="protein sequence ID" value="CAB5008719.1"/>
    <property type="molecule type" value="Genomic_DNA"/>
</dbReference>
<dbReference type="EMBL" id="CAFBQU010000021">
    <property type="protein sequence ID" value="CAB5065467.1"/>
    <property type="molecule type" value="Genomic_DNA"/>
</dbReference>
<sequence>MSTVKKSTLGSLALYVLIGRVPFRKRLLTSTLRRSRKASGLFLIYRIVRRLVNSQKRTEITVITKEATIETY</sequence>
<accession>A0A6J7PYG7</accession>
<reference evidence="1" key="1">
    <citation type="submission" date="2020-05" db="EMBL/GenBank/DDBJ databases">
        <authorList>
            <person name="Chiriac C."/>
            <person name="Salcher M."/>
            <person name="Ghai R."/>
            <person name="Kavagutti S V."/>
        </authorList>
    </citation>
    <scope>NUCLEOTIDE SEQUENCE</scope>
</reference>
<evidence type="ECO:0000313" key="1">
    <source>
        <dbReference type="EMBL" id="CAB5008719.1"/>
    </source>
</evidence>